<dbReference type="InterPro" id="IPR050135">
    <property type="entry name" value="dGTPase-like"/>
</dbReference>
<dbReference type="PANTHER" id="PTHR11373">
    <property type="entry name" value="DEOXYNUCLEOSIDE TRIPHOSPHATE TRIPHOSPHOHYDROLASE"/>
    <property type="match status" value="1"/>
</dbReference>
<evidence type="ECO:0000313" key="3">
    <source>
        <dbReference type="Proteomes" id="UP000249135"/>
    </source>
</evidence>
<name>A0A2W5S625_VARPD</name>
<comment type="caution">
    <text evidence="2">The sequence shown here is derived from an EMBL/GenBank/DDBJ whole genome shotgun (WGS) entry which is preliminary data.</text>
</comment>
<sequence>MAEALAEQYLHQYTANLNPTPERRKQHKELNDALWGTVSLSPIEVAVLDSPLLQRLRFLRQLGVAHWVYPGAVHTRFEHAIGALFQTQQLIDSLNAQTRSQRGMALISDEDTQLLRLSSLFSHVGHLAFSDSVLLELESRFEFATAVKDFAAESSPKEFGADPTFSQLLAHYIVKSPAVGRFLLKLTKLSMLRLGEGNDEEKVESTVSKLSLTVIGRRIDETRPQLQALVNGPFDAPTMDALVRDSKFSGIPSVLDIRRLVQKLAVNDFQLDGLPDWINESLIFDEDQGGQRPLIWIFGIPANSTPILNELQLAQVLVTTKIRRHPKVLATEQMLRSVVRTMDELASAKDVLTLLYSTPEDVLVSLDTASFEASLGRKPDQPLTGEEQNRLNLAVCTLAAIRERRIWVRALQLSDSVLEADSSASVGINRFYDDLRHVQRGPELLAKICDEVAIVLRATGQPVLSAADLQARIHLRSLQSISAEPRTGRAIVFPPGKHPYMLRESWEGADNWVDQYLRGQPTVYVFSTVELADVVYVAIERLADRLFQARLPAGTSEASKRTSKDIRELKQRSTEAGFWAGHSWAIRPRAGIWNDAQIYKRIDKVALKLNKVETIPISDRERDMREVTYRWLQQFENNNDIGCALTMLEHFEIVNRKKTTAAFDALFDAHPELRDAYAVSFGDPKDGSVIQGYFADEQAHVLKVVTLDQWSREEDENRPLIFVDDCCGSGSQVCDVLAAWLERDDLREDLGEARDALPKPVQARLLKTRIAFLFITAWDTGVQKIQERLAQLKLDAVVFPYLSEADIPFVERNLKDAVGNALDVDAFIDRCRQIGTQILESNEVSPEKVKQRNLGYGNKGMLLATLVNVPTQTTTLIWESGVVDGTPWEALLPRRKKQ</sequence>
<dbReference type="GO" id="GO:0008832">
    <property type="term" value="F:dGTPase activity"/>
    <property type="evidence" value="ECO:0007669"/>
    <property type="project" value="TreeGrafter"/>
</dbReference>
<dbReference type="Gene3D" id="1.10.3210.10">
    <property type="entry name" value="Hypothetical protein af1432"/>
    <property type="match status" value="1"/>
</dbReference>
<feature type="domain" description="PRTase-CE" evidence="1">
    <location>
        <begin position="630"/>
        <end position="894"/>
    </location>
</feature>
<dbReference type="GO" id="GO:0006203">
    <property type="term" value="P:dGTP catabolic process"/>
    <property type="evidence" value="ECO:0007669"/>
    <property type="project" value="TreeGrafter"/>
</dbReference>
<accession>A0A2W5S625</accession>
<dbReference type="EMBL" id="QFPP01000003">
    <property type="protein sequence ID" value="PZQ78227.1"/>
    <property type="molecule type" value="Genomic_DNA"/>
</dbReference>
<gene>
    <name evidence="2" type="ORF">DI563_00770</name>
</gene>
<dbReference type="Proteomes" id="UP000249135">
    <property type="component" value="Unassembled WGS sequence"/>
</dbReference>
<protein>
    <recommendedName>
        <fullName evidence="1">PRTase-CE domain-containing protein</fullName>
    </recommendedName>
</protein>
<proteinExistence type="predicted"/>
<evidence type="ECO:0000313" key="2">
    <source>
        <dbReference type="EMBL" id="PZQ78227.1"/>
    </source>
</evidence>
<dbReference type="Pfam" id="PF24390">
    <property type="entry name" value="PRTase-CE"/>
    <property type="match status" value="1"/>
</dbReference>
<dbReference type="AlphaFoldDB" id="A0A2W5S625"/>
<reference evidence="2 3" key="1">
    <citation type="submission" date="2017-08" db="EMBL/GenBank/DDBJ databases">
        <title>Infants hospitalized years apart are colonized by the same room-sourced microbial strains.</title>
        <authorList>
            <person name="Brooks B."/>
            <person name="Olm M.R."/>
            <person name="Firek B.A."/>
            <person name="Baker R."/>
            <person name="Thomas B.C."/>
            <person name="Morowitz M.J."/>
            <person name="Banfield J.F."/>
        </authorList>
    </citation>
    <scope>NUCLEOTIDE SEQUENCE [LARGE SCALE GENOMIC DNA]</scope>
    <source>
        <strain evidence="2">S2_005_003_R2_41</strain>
    </source>
</reference>
<dbReference type="SUPFAM" id="SSF109604">
    <property type="entry name" value="HD-domain/PDEase-like"/>
    <property type="match status" value="1"/>
</dbReference>
<dbReference type="PANTHER" id="PTHR11373:SF4">
    <property type="entry name" value="DEOXYNUCLEOSIDE TRIPHOSPHATE TRIPHOSPHOHYDROLASE SAMHD1"/>
    <property type="match status" value="1"/>
</dbReference>
<dbReference type="InterPro" id="IPR056920">
    <property type="entry name" value="PRTase-CE"/>
</dbReference>
<organism evidence="2 3">
    <name type="scientific">Variovorax paradoxus</name>
    <dbReference type="NCBI Taxonomy" id="34073"/>
    <lineage>
        <taxon>Bacteria</taxon>
        <taxon>Pseudomonadati</taxon>
        <taxon>Pseudomonadota</taxon>
        <taxon>Betaproteobacteria</taxon>
        <taxon>Burkholderiales</taxon>
        <taxon>Comamonadaceae</taxon>
        <taxon>Variovorax</taxon>
    </lineage>
</organism>
<evidence type="ECO:0000259" key="1">
    <source>
        <dbReference type="Pfam" id="PF24390"/>
    </source>
</evidence>